<dbReference type="RefSeq" id="XP_023680150.1">
    <property type="nucleotide sequence ID" value="XM_023824382.2"/>
</dbReference>
<evidence type="ECO:0000313" key="3">
    <source>
        <dbReference type="Ensembl" id="ENSPKIP00000002438.1"/>
    </source>
</evidence>
<dbReference type="InterPro" id="IPR001660">
    <property type="entry name" value="SAM"/>
</dbReference>
<feature type="region of interest" description="Disordered" evidence="1">
    <location>
        <begin position="220"/>
        <end position="348"/>
    </location>
</feature>
<dbReference type="PANTHER" id="PTHR12247:SF89">
    <property type="entry name" value="STERILE ALPHA MOTIF DOMAIN-CONTAINING PROTEIN 7"/>
    <property type="match status" value="1"/>
</dbReference>
<dbReference type="SMART" id="SM00454">
    <property type="entry name" value="SAM"/>
    <property type="match status" value="1"/>
</dbReference>
<dbReference type="Pfam" id="PF00536">
    <property type="entry name" value="SAM_1"/>
    <property type="match status" value="1"/>
</dbReference>
<dbReference type="GO" id="GO:0045892">
    <property type="term" value="P:negative regulation of DNA-templated transcription"/>
    <property type="evidence" value="ECO:0007669"/>
    <property type="project" value="TreeGrafter"/>
</dbReference>
<dbReference type="SUPFAM" id="SSF47769">
    <property type="entry name" value="SAM/Pointed domain"/>
    <property type="match status" value="1"/>
</dbReference>
<protein>
    <submittedName>
        <fullName evidence="3">Sterile alpha motif domain containing 7</fullName>
    </submittedName>
</protein>
<dbReference type="STRING" id="1676925.ENSPKIP00000002438"/>
<name>A0A3B3Q8D5_9TELE</name>
<reference evidence="3" key="1">
    <citation type="submission" date="2025-08" db="UniProtKB">
        <authorList>
            <consortium name="Ensembl"/>
        </authorList>
    </citation>
    <scope>IDENTIFICATION</scope>
</reference>
<dbReference type="RefSeq" id="XP_023680149.1">
    <property type="nucleotide sequence ID" value="XM_023824381.2"/>
</dbReference>
<organism evidence="3 4">
    <name type="scientific">Paramormyrops kingsleyae</name>
    <dbReference type="NCBI Taxonomy" id="1676925"/>
    <lineage>
        <taxon>Eukaryota</taxon>
        <taxon>Metazoa</taxon>
        <taxon>Chordata</taxon>
        <taxon>Craniata</taxon>
        <taxon>Vertebrata</taxon>
        <taxon>Euteleostomi</taxon>
        <taxon>Actinopterygii</taxon>
        <taxon>Neopterygii</taxon>
        <taxon>Teleostei</taxon>
        <taxon>Osteoglossocephala</taxon>
        <taxon>Osteoglossomorpha</taxon>
        <taxon>Osteoglossiformes</taxon>
        <taxon>Mormyridae</taxon>
        <taxon>Paramormyrops</taxon>
    </lineage>
</organism>
<dbReference type="AlphaFoldDB" id="A0A3B3Q8D5"/>
<dbReference type="GO" id="GO:0003682">
    <property type="term" value="F:chromatin binding"/>
    <property type="evidence" value="ECO:0007669"/>
    <property type="project" value="TreeGrafter"/>
</dbReference>
<dbReference type="RefSeq" id="XP_023680151.1">
    <property type="nucleotide sequence ID" value="XM_023824383.2"/>
</dbReference>
<dbReference type="OrthoDB" id="9943471at2759"/>
<feature type="compositionally biased region" description="Pro residues" evidence="1">
    <location>
        <begin position="524"/>
        <end position="535"/>
    </location>
</feature>
<dbReference type="CTD" id="344658"/>
<dbReference type="GeneTree" id="ENSGT00940000160075"/>
<dbReference type="GO" id="GO:0005634">
    <property type="term" value="C:nucleus"/>
    <property type="evidence" value="ECO:0007669"/>
    <property type="project" value="TreeGrafter"/>
</dbReference>
<feature type="compositionally biased region" description="Basic residues" evidence="1">
    <location>
        <begin position="234"/>
        <end position="244"/>
    </location>
</feature>
<accession>A0A3B3Q8D5</accession>
<keyword evidence="4" id="KW-1185">Reference proteome</keyword>
<dbReference type="RefSeq" id="XP_072560516.1">
    <property type="nucleotide sequence ID" value="XM_072704415.1"/>
</dbReference>
<feature type="compositionally biased region" description="Basic and acidic residues" evidence="1">
    <location>
        <begin position="272"/>
        <end position="298"/>
    </location>
</feature>
<dbReference type="PANTHER" id="PTHR12247">
    <property type="entry name" value="POLYCOMB GROUP PROTEIN"/>
    <property type="match status" value="1"/>
</dbReference>
<dbReference type="KEGG" id="pki:111850466"/>
<proteinExistence type="predicted"/>
<dbReference type="GeneID" id="111850466"/>
<evidence type="ECO:0000256" key="1">
    <source>
        <dbReference type="SAM" id="MobiDB-lite"/>
    </source>
</evidence>
<dbReference type="PROSITE" id="PS50105">
    <property type="entry name" value="SAM_DOMAIN"/>
    <property type="match status" value="1"/>
</dbReference>
<dbReference type="GO" id="GO:0042393">
    <property type="term" value="F:histone binding"/>
    <property type="evidence" value="ECO:0007669"/>
    <property type="project" value="TreeGrafter"/>
</dbReference>
<dbReference type="InterPro" id="IPR050548">
    <property type="entry name" value="PcG_chromatin_remod_factors"/>
</dbReference>
<evidence type="ECO:0000313" key="4">
    <source>
        <dbReference type="Proteomes" id="UP000261540"/>
    </source>
</evidence>
<feature type="compositionally biased region" description="Basic and acidic residues" evidence="1">
    <location>
        <begin position="336"/>
        <end position="348"/>
    </location>
</feature>
<feature type="region of interest" description="Disordered" evidence="1">
    <location>
        <begin position="487"/>
        <end position="535"/>
    </location>
</feature>
<evidence type="ECO:0000259" key="2">
    <source>
        <dbReference type="PROSITE" id="PS50105"/>
    </source>
</evidence>
<feature type="domain" description="SAM" evidence="2">
    <location>
        <begin position="398"/>
        <end position="444"/>
    </location>
</feature>
<dbReference type="InterPro" id="IPR013761">
    <property type="entry name" value="SAM/pointed_sf"/>
</dbReference>
<dbReference type="CDD" id="cd09579">
    <property type="entry name" value="SAM_Samd7_11"/>
    <property type="match status" value="1"/>
</dbReference>
<reference evidence="3" key="2">
    <citation type="submission" date="2025-09" db="UniProtKB">
        <authorList>
            <consortium name="Ensembl"/>
        </authorList>
    </citation>
    <scope>IDENTIFICATION</scope>
</reference>
<feature type="compositionally biased region" description="Polar residues" evidence="1">
    <location>
        <begin position="487"/>
        <end position="499"/>
    </location>
</feature>
<dbReference type="Ensembl" id="ENSPKIT00000026382.1">
    <property type="protein sequence ID" value="ENSPKIP00000002438.1"/>
    <property type="gene ID" value="ENSPKIG00000020332.1"/>
</dbReference>
<sequence>MTPREHLRKMTGLGEPSSLDEKQWYRVVNGMSGGELRQRQELMMRNQMAMSPQLLTQTQQRLQAAPGQFESRFMDRELVSSTEMVSSEARQIHMRPNLGPSLPSHSNVVPARSFPGTGLSAGYGFLPSEPLETVARRQEMIHKQNIARMEMNAILHQKELETAHQKGLMGMEPPMIYQGIPPNAMAFRGRQRIPEGHLPSDVFVHRTTLEDLQANSLLMSASPYPPISTLQRERGRRSSRRAANHKMMDANATGAKGQSDDKGVDQSPGGSAEEKEGESKGEPENESVSKPDHVKIDTELSSGSGKNYKECKQGPRKNCNISQEGCADTTDSRTSANEKDDPSTGSAFHEKFVYPSTSAPLTNMSYIFPISSNGFLPPGPHSFLNSEVMSSVEDLRKWTVDDVYSFISNIPSCSEYAQTFKDHMIDGETLPLLTEDHLLDTMGLKLGPALKIRSQVSRRLGSMFYAMNLPLTAGAALQAASEKTGDQSAEISPPLNCNSMDMLGSPCPRDLESVKPQESMLGPENPPPPVLNENV</sequence>
<dbReference type="Proteomes" id="UP000261540">
    <property type="component" value="Unplaced"/>
</dbReference>
<dbReference type="Gene3D" id="1.10.150.50">
    <property type="entry name" value="Transcription Factor, Ets-1"/>
    <property type="match status" value="1"/>
</dbReference>